<evidence type="ECO:0000256" key="6">
    <source>
        <dbReference type="ARBA" id="ARBA00023210"/>
    </source>
</evidence>
<reference evidence="7" key="1">
    <citation type="journal article" date="2021" name="PeerJ">
        <title>Extensive microbial diversity within the chicken gut microbiome revealed by metagenomics and culture.</title>
        <authorList>
            <person name="Gilroy R."/>
            <person name="Ravi A."/>
            <person name="Getino M."/>
            <person name="Pursley I."/>
            <person name="Horton D.L."/>
            <person name="Alikhan N.F."/>
            <person name="Baker D."/>
            <person name="Gharbi K."/>
            <person name="Hall N."/>
            <person name="Watson M."/>
            <person name="Adriaenssens E.M."/>
            <person name="Foster-Nyarko E."/>
            <person name="Jarju S."/>
            <person name="Secka A."/>
            <person name="Antonio M."/>
            <person name="Oren A."/>
            <person name="Chaudhuri R.R."/>
            <person name="La Ragione R."/>
            <person name="Hildebrand F."/>
            <person name="Pallen M.J."/>
        </authorList>
    </citation>
    <scope>NUCLEOTIDE SEQUENCE</scope>
    <source>
        <strain evidence="7">CHK173-259</strain>
    </source>
</reference>
<accession>A0A9D1U3R7</accession>
<evidence type="ECO:0000313" key="7">
    <source>
        <dbReference type="EMBL" id="HIW71128.1"/>
    </source>
</evidence>
<keyword evidence="3" id="KW-1133">Transmembrane helix</keyword>
<keyword evidence="5" id="KW-0472">Membrane</keyword>
<organism evidence="7 8">
    <name type="scientific">Candidatus Levilactobacillus faecigallinarum</name>
    <dbReference type="NCBI Taxonomy" id="2838638"/>
    <lineage>
        <taxon>Bacteria</taxon>
        <taxon>Bacillati</taxon>
        <taxon>Bacillota</taxon>
        <taxon>Bacilli</taxon>
        <taxon>Lactobacillales</taxon>
        <taxon>Lactobacillaceae</taxon>
        <taxon>Levilactobacillus</taxon>
    </lineage>
</organism>
<gene>
    <name evidence="7" type="ORF">H9875_00745</name>
</gene>
<evidence type="ECO:0000256" key="1">
    <source>
        <dbReference type="ARBA" id="ARBA00004162"/>
    </source>
</evidence>
<evidence type="ECO:0000256" key="4">
    <source>
        <dbReference type="ARBA" id="ARBA00023054"/>
    </source>
</evidence>
<dbReference type="GO" id="GO:0000921">
    <property type="term" value="P:septin ring assembly"/>
    <property type="evidence" value="ECO:0007669"/>
    <property type="project" value="InterPro"/>
</dbReference>
<proteinExistence type="predicted"/>
<sequence length="199" mass="23004">LAHQEQQQKDLHQIEEQQGEILKSVAGLADEERQARETLRQFDFKLHSLRRQVENINLPGIPQDYLDYFFVVRDEVEQLATDMDQPRIDMERITKQLLIIQTDLDTLGEKTNDLLDSAELAEQLIQYANRYATSHQDVAAASKQAAQLFERDHQYAQALETIATVLDKVEPGSYKRLEDAYYERKGRKKPSDESLEKGA</sequence>
<protein>
    <submittedName>
        <fullName evidence="7">Septation ring formation regulator EzrA</fullName>
    </submittedName>
</protein>
<dbReference type="GO" id="GO:0005886">
    <property type="term" value="C:plasma membrane"/>
    <property type="evidence" value="ECO:0007669"/>
    <property type="project" value="UniProtKB-SubCell"/>
</dbReference>
<evidence type="ECO:0000313" key="8">
    <source>
        <dbReference type="Proteomes" id="UP000886822"/>
    </source>
</evidence>
<keyword evidence="6" id="KW-0131">Cell cycle</keyword>
<dbReference type="GO" id="GO:0000917">
    <property type="term" value="P:division septum assembly"/>
    <property type="evidence" value="ECO:0007669"/>
    <property type="project" value="UniProtKB-KW"/>
</dbReference>
<comment type="caution">
    <text evidence="7">The sequence shown here is derived from an EMBL/GenBank/DDBJ whole genome shotgun (WGS) entry which is preliminary data.</text>
</comment>
<feature type="non-terminal residue" evidence="7">
    <location>
        <position position="1"/>
    </location>
</feature>
<keyword evidence="2" id="KW-0812">Transmembrane</keyword>
<dbReference type="InterPro" id="IPR010379">
    <property type="entry name" value="EzrA"/>
</dbReference>
<dbReference type="AlphaFoldDB" id="A0A9D1U3R7"/>
<evidence type="ECO:0000256" key="3">
    <source>
        <dbReference type="ARBA" id="ARBA00022989"/>
    </source>
</evidence>
<dbReference type="EMBL" id="DXGJ01000008">
    <property type="protein sequence ID" value="HIW71128.1"/>
    <property type="molecule type" value="Genomic_DNA"/>
</dbReference>
<keyword evidence="6" id="KW-0132">Cell division</keyword>
<evidence type="ECO:0000256" key="5">
    <source>
        <dbReference type="ARBA" id="ARBA00023136"/>
    </source>
</evidence>
<keyword evidence="6" id="KW-0717">Septation</keyword>
<dbReference type="Proteomes" id="UP000886822">
    <property type="component" value="Unassembled WGS sequence"/>
</dbReference>
<keyword evidence="4" id="KW-0175">Coiled coil</keyword>
<comment type="subcellular location">
    <subcellularLocation>
        <location evidence="1">Cell membrane</location>
        <topology evidence="1">Single-pass membrane protein</topology>
    </subcellularLocation>
</comment>
<reference evidence="7" key="2">
    <citation type="submission" date="2021-04" db="EMBL/GenBank/DDBJ databases">
        <authorList>
            <person name="Gilroy R."/>
        </authorList>
    </citation>
    <scope>NUCLEOTIDE SEQUENCE</scope>
    <source>
        <strain evidence="7">CHK173-259</strain>
    </source>
</reference>
<evidence type="ECO:0000256" key="2">
    <source>
        <dbReference type="ARBA" id="ARBA00022692"/>
    </source>
</evidence>
<dbReference type="GO" id="GO:0005940">
    <property type="term" value="C:septin ring"/>
    <property type="evidence" value="ECO:0007669"/>
    <property type="project" value="InterPro"/>
</dbReference>
<dbReference type="Pfam" id="PF06160">
    <property type="entry name" value="EzrA"/>
    <property type="match status" value="1"/>
</dbReference>
<name>A0A9D1U3R7_9LACO</name>